<protein>
    <recommendedName>
        <fullName evidence="2 7">Orotate phosphoribosyltransferase</fullName>
        <shortName evidence="7">OPRT</shortName>
        <shortName evidence="7">OPRTase</shortName>
        <ecNumber evidence="2 7">2.4.2.10</ecNumber>
    </recommendedName>
</protein>
<dbReference type="SUPFAM" id="SSF53271">
    <property type="entry name" value="PRTase-like"/>
    <property type="match status" value="1"/>
</dbReference>
<dbReference type="Pfam" id="PF00156">
    <property type="entry name" value="Pribosyltran"/>
    <property type="match status" value="1"/>
</dbReference>
<comment type="cofactor">
    <cofactor evidence="7">
        <name>Mg(2+)</name>
        <dbReference type="ChEBI" id="CHEBI:18420"/>
    </cofactor>
</comment>
<dbReference type="HAMAP" id="MF_01208">
    <property type="entry name" value="PyrE"/>
    <property type="match status" value="1"/>
</dbReference>
<reference evidence="9" key="2">
    <citation type="journal article" date="2023" name="ISME Commun">
        <title>Characterization of a bloom-associated alphaproteobacterial lineage, 'Candidatus Phycosocius': insights into freshwater algal-bacterial interactions.</title>
        <authorList>
            <person name="Tanabe Y."/>
            <person name="Yamaguchi H."/>
            <person name="Yoshida M."/>
            <person name="Kai A."/>
            <person name="Okazaki Y."/>
        </authorList>
    </citation>
    <scope>NUCLEOTIDE SEQUENCE</scope>
    <source>
        <strain evidence="9">BOTRYCO-1</strain>
    </source>
</reference>
<keyword evidence="4 7" id="KW-0808">Transferase</keyword>
<evidence type="ECO:0000256" key="1">
    <source>
        <dbReference type="ARBA" id="ARBA00004889"/>
    </source>
</evidence>
<evidence type="ECO:0000313" key="10">
    <source>
        <dbReference type="Proteomes" id="UP001161064"/>
    </source>
</evidence>
<dbReference type="InterPro" id="IPR029057">
    <property type="entry name" value="PRTase-like"/>
</dbReference>
<dbReference type="NCBIfam" id="TIGR01367">
    <property type="entry name" value="pyrE_Therm"/>
    <property type="match status" value="1"/>
</dbReference>
<dbReference type="PANTHER" id="PTHR19278">
    <property type="entry name" value="OROTATE PHOSPHORIBOSYLTRANSFERASE"/>
    <property type="match status" value="1"/>
</dbReference>
<evidence type="ECO:0000313" key="9">
    <source>
        <dbReference type="EMBL" id="GIU65858.1"/>
    </source>
</evidence>
<evidence type="ECO:0000256" key="5">
    <source>
        <dbReference type="ARBA" id="ARBA00022842"/>
    </source>
</evidence>
<organism evidence="9 10">
    <name type="scientific">Candidatus Phycosocius spiralis</name>
    <dbReference type="NCBI Taxonomy" id="2815099"/>
    <lineage>
        <taxon>Bacteria</taxon>
        <taxon>Pseudomonadati</taxon>
        <taxon>Pseudomonadota</taxon>
        <taxon>Alphaproteobacteria</taxon>
        <taxon>Caulobacterales</taxon>
        <taxon>Caulobacterales incertae sedis</taxon>
        <taxon>Candidatus Phycosocius</taxon>
    </lineage>
</organism>
<name>A0ABQ4PS97_9PROT</name>
<dbReference type="PANTHER" id="PTHR19278:SF9">
    <property type="entry name" value="URIDINE 5'-MONOPHOSPHATE SYNTHASE"/>
    <property type="match status" value="1"/>
</dbReference>
<comment type="function">
    <text evidence="7">Catalyzes the transfer of a ribosyl phosphate group from 5-phosphoribose 1-diphosphate to orotate, leading to the formation of orotidine monophosphate (OMP).</text>
</comment>
<comment type="subunit">
    <text evidence="7">Homodimer.</text>
</comment>
<comment type="similarity">
    <text evidence="7">Belongs to the purine/pyrimidine phosphoribosyltransferase family. PyrE subfamily.</text>
</comment>
<dbReference type="CDD" id="cd06223">
    <property type="entry name" value="PRTases_typeI"/>
    <property type="match status" value="1"/>
</dbReference>
<dbReference type="RefSeq" id="WP_284358638.1">
    <property type="nucleotide sequence ID" value="NZ_BPFZ01000001.1"/>
</dbReference>
<dbReference type="EMBL" id="BPFZ01000001">
    <property type="protein sequence ID" value="GIU65858.1"/>
    <property type="molecule type" value="Genomic_DNA"/>
</dbReference>
<comment type="pathway">
    <text evidence="1 7">Pyrimidine metabolism; UMP biosynthesis via de novo pathway; UMP from orotate: step 1/2.</text>
</comment>
<comment type="caution">
    <text evidence="9">The sequence shown here is derived from an EMBL/GenBank/DDBJ whole genome shotgun (WGS) entry which is preliminary data.</text>
</comment>
<dbReference type="InterPro" id="IPR023031">
    <property type="entry name" value="OPRT"/>
</dbReference>
<reference evidence="9" key="1">
    <citation type="submission" date="2021-05" db="EMBL/GenBank/DDBJ databases">
        <authorList>
            <person name="Tanabe Y."/>
        </authorList>
    </citation>
    <scope>NUCLEOTIDE SEQUENCE</scope>
    <source>
        <strain evidence="9">BOTRYCO-1</strain>
    </source>
</reference>
<dbReference type="InterPro" id="IPR006273">
    <property type="entry name" value="Orotate_PRibTrfase_bac"/>
</dbReference>
<comment type="caution">
    <text evidence="7">Lacks conserved residue(s) required for the propagation of feature annotation.</text>
</comment>
<keyword evidence="3 7" id="KW-0328">Glycosyltransferase</keyword>
<comment type="catalytic activity">
    <reaction evidence="7">
        <text>orotidine 5'-phosphate + diphosphate = orotate + 5-phospho-alpha-D-ribose 1-diphosphate</text>
        <dbReference type="Rhea" id="RHEA:10380"/>
        <dbReference type="ChEBI" id="CHEBI:30839"/>
        <dbReference type="ChEBI" id="CHEBI:33019"/>
        <dbReference type="ChEBI" id="CHEBI:57538"/>
        <dbReference type="ChEBI" id="CHEBI:58017"/>
        <dbReference type="EC" id="2.4.2.10"/>
    </reaction>
</comment>
<gene>
    <name evidence="7 9" type="primary">pyrE</name>
    <name evidence="9" type="ORF">PsB1_0012</name>
</gene>
<evidence type="ECO:0000256" key="4">
    <source>
        <dbReference type="ARBA" id="ARBA00022679"/>
    </source>
</evidence>
<keyword evidence="6 7" id="KW-0665">Pyrimidine biosynthesis</keyword>
<dbReference type="InterPro" id="IPR000836">
    <property type="entry name" value="PRTase_dom"/>
</dbReference>
<evidence type="ECO:0000256" key="3">
    <source>
        <dbReference type="ARBA" id="ARBA00022676"/>
    </source>
</evidence>
<proteinExistence type="inferred from homology"/>
<keyword evidence="5 7" id="KW-0460">Magnesium</keyword>
<dbReference type="GO" id="GO:0016757">
    <property type="term" value="F:glycosyltransferase activity"/>
    <property type="evidence" value="ECO:0007669"/>
    <property type="project" value="UniProtKB-KW"/>
</dbReference>
<feature type="binding site" evidence="7">
    <location>
        <position position="148"/>
    </location>
    <ligand>
        <name>orotate</name>
        <dbReference type="ChEBI" id="CHEBI:30839"/>
    </ligand>
</feature>
<feature type="binding site" evidence="7">
    <location>
        <position position="120"/>
    </location>
    <ligand>
        <name>orotate</name>
        <dbReference type="ChEBI" id="CHEBI:30839"/>
    </ligand>
</feature>
<dbReference type="Gene3D" id="3.40.50.2020">
    <property type="match status" value="1"/>
</dbReference>
<evidence type="ECO:0000259" key="8">
    <source>
        <dbReference type="Pfam" id="PF00156"/>
    </source>
</evidence>
<evidence type="ECO:0000256" key="7">
    <source>
        <dbReference type="HAMAP-Rule" id="MF_01208"/>
    </source>
</evidence>
<sequence>MTNDEVLTIFQSAGALLEGHFVLTSGRHSRTFLQKAFVFMNPQATEVLCKGLAALITQRWGQIDYVVSPAVGGIIPGYETARQLGAKAVYVEREDGQFRLRRGFSLPAEARVVIVEDIVTTGISVRETLEAIKNEPFVILGAAVIIDRSAGRADVGCELVALASIEIESFAPDDIPADLRSIPAIKPGSRALTHGLHT</sequence>
<dbReference type="EC" id="2.4.2.10" evidence="2 7"/>
<dbReference type="Proteomes" id="UP001161064">
    <property type="component" value="Unassembled WGS sequence"/>
</dbReference>
<keyword evidence="10" id="KW-1185">Reference proteome</keyword>
<accession>A0ABQ4PS97</accession>
<evidence type="ECO:0000256" key="2">
    <source>
        <dbReference type="ARBA" id="ARBA00011971"/>
    </source>
</evidence>
<feature type="domain" description="Phosphoribosyltransferase" evidence="8">
    <location>
        <begin position="44"/>
        <end position="155"/>
    </location>
</feature>
<evidence type="ECO:0000256" key="6">
    <source>
        <dbReference type="ARBA" id="ARBA00022975"/>
    </source>
</evidence>
<feature type="binding site" description="in other chain" evidence="7">
    <location>
        <begin position="116"/>
        <end position="124"/>
    </location>
    <ligand>
        <name>5-phospho-alpha-D-ribose 1-diphosphate</name>
        <dbReference type="ChEBI" id="CHEBI:58017"/>
        <note>ligand shared between dimeric partners</note>
    </ligand>
</feature>